<dbReference type="EMBL" id="CP133647">
    <property type="protein sequence ID" value="WNH03781.1"/>
    <property type="molecule type" value="Genomic_DNA"/>
</dbReference>
<proteinExistence type="predicted"/>
<feature type="region of interest" description="Disordered" evidence="1">
    <location>
        <begin position="1"/>
        <end position="51"/>
    </location>
</feature>
<reference evidence="2 3" key="1">
    <citation type="journal article" date="2023" name="Access Microbiol">
        <title>The genome of a steinernematid-associated Pseudomonas piscis bacterium encodes the biosynthesis of insect toxins.</title>
        <authorList>
            <person name="Awori R.M."/>
            <person name="Hendre P."/>
            <person name="Amugune N.O."/>
        </authorList>
    </citation>
    <scope>NUCLEOTIDE SEQUENCE [LARGE SCALE GENOMIC DNA]</scope>
    <source>
        <strain evidence="2 3">97</strain>
    </source>
</reference>
<sequence>MDNNIPHIKSIPAPFPDSELNKQHYNKPPKKTLPQIILTQTDSNETDIKIS</sequence>
<accession>A0ABY9XMQ6</accession>
<evidence type="ECO:0000313" key="2">
    <source>
        <dbReference type="EMBL" id="WNH03781.1"/>
    </source>
</evidence>
<evidence type="ECO:0000313" key="3">
    <source>
        <dbReference type="Proteomes" id="UP001300348"/>
    </source>
</evidence>
<dbReference type="RefSeq" id="WP_189761504.1">
    <property type="nucleotide sequence ID" value="NZ_CAWPOQ010000299.1"/>
</dbReference>
<evidence type="ECO:0000256" key="1">
    <source>
        <dbReference type="SAM" id="MobiDB-lite"/>
    </source>
</evidence>
<gene>
    <name evidence="2" type="ORF">QL112_008985</name>
</gene>
<organism evidence="2 3">
    <name type="scientific">Xenorhabdus griffiniae</name>
    <dbReference type="NCBI Taxonomy" id="351672"/>
    <lineage>
        <taxon>Bacteria</taxon>
        <taxon>Pseudomonadati</taxon>
        <taxon>Pseudomonadota</taxon>
        <taxon>Gammaproteobacteria</taxon>
        <taxon>Enterobacterales</taxon>
        <taxon>Morganellaceae</taxon>
        <taxon>Xenorhabdus</taxon>
    </lineage>
</organism>
<name>A0ABY9XMQ6_9GAMM</name>
<keyword evidence="3" id="KW-1185">Reference proteome</keyword>
<protein>
    <submittedName>
        <fullName evidence="2">Uncharacterized protein</fullName>
    </submittedName>
</protein>
<dbReference type="Proteomes" id="UP001300348">
    <property type="component" value="Chromosome"/>
</dbReference>
<dbReference type="GeneID" id="88855688"/>